<keyword evidence="4" id="KW-1185">Reference proteome</keyword>
<organism evidence="3 4">
    <name type="scientific">Cylindrotheca closterium</name>
    <dbReference type="NCBI Taxonomy" id="2856"/>
    <lineage>
        <taxon>Eukaryota</taxon>
        <taxon>Sar</taxon>
        <taxon>Stramenopiles</taxon>
        <taxon>Ochrophyta</taxon>
        <taxon>Bacillariophyta</taxon>
        <taxon>Bacillariophyceae</taxon>
        <taxon>Bacillariophycidae</taxon>
        <taxon>Bacillariales</taxon>
        <taxon>Bacillariaceae</taxon>
        <taxon>Cylindrotheca</taxon>
    </lineage>
</organism>
<feature type="compositionally biased region" description="Polar residues" evidence="1">
    <location>
        <begin position="341"/>
        <end position="352"/>
    </location>
</feature>
<keyword evidence="2" id="KW-0472">Membrane</keyword>
<dbReference type="Proteomes" id="UP001295423">
    <property type="component" value="Unassembled WGS sequence"/>
</dbReference>
<evidence type="ECO:0000256" key="1">
    <source>
        <dbReference type="SAM" id="MobiDB-lite"/>
    </source>
</evidence>
<reference evidence="3" key="1">
    <citation type="submission" date="2023-08" db="EMBL/GenBank/DDBJ databases">
        <authorList>
            <person name="Audoor S."/>
            <person name="Bilcke G."/>
        </authorList>
    </citation>
    <scope>NUCLEOTIDE SEQUENCE</scope>
</reference>
<name>A0AAD2CJB8_9STRA</name>
<keyword evidence="2" id="KW-0812">Transmembrane</keyword>
<evidence type="ECO:0000256" key="2">
    <source>
        <dbReference type="SAM" id="Phobius"/>
    </source>
</evidence>
<protein>
    <submittedName>
        <fullName evidence="3">Uncharacterized protein</fullName>
    </submittedName>
</protein>
<sequence>MASAFEPILRSDEGLTGYIHILLSLYFPPEDEARNVPTDGGFQANFLRWMSDDFICGTSFPSFAVELVSTLQMTSDCGSTGDWKSYPPAILWNAPSASIIEEDWYATWNVTYPVYDWGDGNDLQKGLQEAFDSKIANGEFEMPWEEASLSVIGFERNTFDLPAPSIVANTTSNNSTTNSADTLRGGILALDPVTATAVQYIGAILLVVHTILLIAVHLFGNSYAEKQNKAEQALLLDAEGLDDMLLLTKDHKMPESPSPHLILPTSYTTNANNVRLLSPTRSLVSNASKVSSTNYAGDSLLPPMVDDDEVSEAGTEVVVQSIGSGSNHSISSAILDDAGSVRSSNAKQQSGNGSVGADDRSISKGSVGSGGSRRSLGVPSNIGTILGNVDDDEDNVSDIMIF</sequence>
<dbReference type="EMBL" id="CAKOGP040000280">
    <property type="protein sequence ID" value="CAJ1933559.1"/>
    <property type="molecule type" value="Genomic_DNA"/>
</dbReference>
<dbReference type="AlphaFoldDB" id="A0AAD2CJB8"/>
<feature type="region of interest" description="Disordered" evidence="1">
    <location>
        <begin position="340"/>
        <end position="380"/>
    </location>
</feature>
<comment type="caution">
    <text evidence="3">The sequence shown here is derived from an EMBL/GenBank/DDBJ whole genome shotgun (WGS) entry which is preliminary data.</text>
</comment>
<accession>A0AAD2CJB8</accession>
<proteinExistence type="predicted"/>
<gene>
    <name evidence="3" type="ORF">CYCCA115_LOCUS3360</name>
</gene>
<feature type="transmembrane region" description="Helical" evidence="2">
    <location>
        <begin position="197"/>
        <end position="219"/>
    </location>
</feature>
<evidence type="ECO:0000313" key="4">
    <source>
        <dbReference type="Proteomes" id="UP001295423"/>
    </source>
</evidence>
<evidence type="ECO:0000313" key="3">
    <source>
        <dbReference type="EMBL" id="CAJ1933559.1"/>
    </source>
</evidence>
<keyword evidence="2" id="KW-1133">Transmembrane helix</keyword>